<dbReference type="Proteomes" id="UP001642409">
    <property type="component" value="Unassembled WGS sequence"/>
</dbReference>
<evidence type="ECO:0000313" key="2">
    <source>
        <dbReference type="EMBL" id="CAL6048936.1"/>
    </source>
</evidence>
<protein>
    <submittedName>
        <fullName evidence="1">Hypothetical_protein</fullName>
    </submittedName>
</protein>
<dbReference type="EMBL" id="CAXDID020000177">
    <property type="protein sequence ID" value="CAL6048894.1"/>
    <property type="molecule type" value="Genomic_DNA"/>
</dbReference>
<evidence type="ECO:0000313" key="1">
    <source>
        <dbReference type="EMBL" id="CAL6048894.1"/>
    </source>
</evidence>
<reference evidence="1 3" key="1">
    <citation type="submission" date="2024-07" db="EMBL/GenBank/DDBJ databases">
        <authorList>
            <person name="Akdeniz Z."/>
        </authorList>
    </citation>
    <scope>NUCLEOTIDE SEQUENCE [LARGE SCALE GENOMIC DNA]</scope>
</reference>
<keyword evidence="3" id="KW-1185">Reference proteome</keyword>
<comment type="caution">
    <text evidence="1">The sequence shown here is derived from an EMBL/GenBank/DDBJ whole genome shotgun (WGS) entry which is preliminary data.</text>
</comment>
<gene>
    <name evidence="1" type="ORF">HINF_LOCUS42908</name>
    <name evidence="2" type="ORF">HINF_LOCUS42929</name>
</gene>
<sequence length="199" mass="23380">MQNVVHDQQLLTLASLIYNKLFNSDLSNQFLIYSITVLDDAAYSHFWSQLSAFSEIPQNTLKALFQPLQTHYLTTKNITSSPTMDFKFRKSVNRKQLSESFYDILQILRQDHLRPSLVKITLDHFQTTFCSFSSKQGQKVIQRQGYSQVSHFIWLKISQIKFSPDNLKQYSNIHIKSIQPQQPLFVSFYKQLKIIFVYV</sequence>
<evidence type="ECO:0000313" key="3">
    <source>
        <dbReference type="Proteomes" id="UP001642409"/>
    </source>
</evidence>
<organism evidence="1 3">
    <name type="scientific">Hexamita inflata</name>
    <dbReference type="NCBI Taxonomy" id="28002"/>
    <lineage>
        <taxon>Eukaryota</taxon>
        <taxon>Metamonada</taxon>
        <taxon>Diplomonadida</taxon>
        <taxon>Hexamitidae</taxon>
        <taxon>Hexamitinae</taxon>
        <taxon>Hexamita</taxon>
    </lineage>
</organism>
<dbReference type="EMBL" id="CAXDID020000177">
    <property type="protein sequence ID" value="CAL6048936.1"/>
    <property type="molecule type" value="Genomic_DNA"/>
</dbReference>
<accession>A0ABP1JZL1</accession>
<name>A0ABP1JZL1_9EUKA</name>
<proteinExistence type="predicted"/>